<dbReference type="EMBL" id="MU003535">
    <property type="protein sequence ID" value="KAF2464645.1"/>
    <property type="molecule type" value="Genomic_DNA"/>
</dbReference>
<evidence type="ECO:0000313" key="2">
    <source>
        <dbReference type="Proteomes" id="UP000799755"/>
    </source>
</evidence>
<gene>
    <name evidence="1" type="ORF">BDR25DRAFT_307152</name>
</gene>
<keyword evidence="2" id="KW-1185">Reference proteome</keyword>
<proteinExistence type="predicted"/>
<reference evidence="1" key="1">
    <citation type="journal article" date="2020" name="Stud. Mycol.">
        <title>101 Dothideomycetes genomes: a test case for predicting lifestyles and emergence of pathogens.</title>
        <authorList>
            <person name="Haridas S."/>
            <person name="Albert R."/>
            <person name="Binder M."/>
            <person name="Bloem J."/>
            <person name="Labutti K."/>
            <person name="Salamov A."/>
            <person name="Andreopoulos B."/>
            <person name="Baker S."/>
            <person name="Barry K."/>
            <person name="Bills G."/>
            <person name="Bluhm B."/>
            <person name="Cannon C."/>
            <person name="Castanera R."/>
            <person name="Culley D."/>
            <person name="Daum C."/>
            <person name="Ezra D."/>
            <person name="Gonzalez J."/>
            <person name="Henrissat B."/>
            <person name="Kuo A."/>
            <person name="Liang C."/>
            <person name="Lipzen A."/>
            <person name="Lutzoni F."/>
            <person name="Magnuson J."/>
            <person name="Mondo S."/>
            <person name="Nolan M."/>
            <person name="Ohm R."/>
            <person name="Pangilinan J."/>
            <person name="Park H.-J."/>
            <person name="Ramirez L."/>
            <person name="Alfaro M."/>
            <person name="Sun H."/>
            <person name="Tritt A."/>
            <person name="Yoshinaga Y."/>
            <person name="Zwiers L.-H."/>
            <person name="Turgeon B."/>
            <person name="Goodwin S."/>
            <person name="Spatafora J."/>
            <person name="Crous P."/>
            <person name="Grigoriev I."/>
        </authorList>
    </citation>
    <scope>NUCLEOTIDE SEQUENCE</scope>
    <source>
        <strain evidence="1">ATCC 200398</strain>
    </source>
</reference>
<accession>A0ACB6QER5</accession>
<protein>
    <submittedName>
        <fullName evidence="1">Alpha/beta-hydrolase</fullName>
    </submittedName>
</protein>
<sequence length="343" mass="38301">MALISDLRAHLLRLYTSFTTTNTAVSTPATVKGEPSKCRYRLDNDCSDTFTLPDGRKLGYAQYGLQTGRPILYLHGIPGSRIEAAQFHDLGLKLGARIIGADRPGIGWSSPHPSRILLDFPKDLELLAKHLELDEYAVLGISGGGPYALACAVSLPREKLKCVSIVCGLGPPDIGMSGARWLNWLGFTLGYRYAPSWANRWFWQRQPIGRLDLTDEKRLELLLQSASGSIGAHEKDLEVMKDEDFLRLILRSTRESFAQGYDGIGQDGKVMCMDYGFRIEDIRADLPVQLWYAKHDVFVPLNHGKQIAARLGGRGHLRVEDETHSSIVVNWRKEILEDLVRSA</sequence>
<dbReference type="Proteomes" id="UP000799755">
    <property type="component" value="Unassembled WGS sequence"/>
</dbReference>
<evidence type="ECO:0000313" key="1">
    <source>
        <dbReference type="EMBL" id="KAF2464645.1"/>
    </source>
</evidence>
<organism evidence="1 2">
    <name type="scientific">Lindgomyces ingoldianus</name>
    <dbReference type="NCBI Taxonomy" id="673940"/>
    <lineage>
        <taxon>Eukaryota</taxon>
        <taxon>Fungi</taxon>
        <taxon>Dikarya</taxon>
        <taxon>Ascomycota</taxon>
        <taxon>Pezizomycotina</taxon>
        <taxon>Dothideomycetes</taxon>
        <taxon>Pleosporomycetidae</taxon>
        <taxon>Pleosporales</taxon>
        <taxon>Lindgomycetaceae</taxon>
        <taxon>Lindgomyces</taxon>
    </lineage>
</organism>
<comment type="caution">
    <text evidence="1">The sequence shown here is derived from an EMBL/GenBank/DDBJ whole genome shotgun (WGS) entry which is preliminary data.</text>
</comment>
<name>A0ACB6QER5_9PLEO</name>